<organism evidence="2 3">
    <name type="scientific">Colletotrichum tanaceti</name>
    <dbReference type="NCBI Taxonomy" id="1306861"/>
    <lineage>
        <taxon>Eukaryota</taxon>
        <taxon>Fungi</taxon>
        <taxon>Dikarya</taxon>
        <taxon>Ascomycota</taxon>
        <taxon>Pezizomycotina</taxon>
        <taxon>Sordariomycetes</taxon>
        <taxon>Hypocreomycetidae</taxon>
        <taxon>Glomerellales</taxon>
        <taxon>Glomerellaceae</taxon>
        <taxon>Colletotrichum</taxon>
        <taxon>Colletotrichum destructivum species complex</taxon>
    </lineage>
</organism>
<evidence type="ECO:0000256" key="1">
    <source>
        <dbReference type="SAM" id="MobiDB-lite"/>
    </source>
</evidence>
<dbReference type="Proteomes" id="UP000310108">
    <property type="component" value="Unassembled WGS sequence"/>
</dbReference>
<accession>A0A4U6XI30</accession>
<name>A0A4U6XI30_9PEZI</name>
<feature type="compositionally biased region" description="Basic and acidic residues" evidence="1">
    <location>
        <begin position="56"/>
        <end position="71"/>
    </location>
</feature>
<keyword evidence="3" id="KW-1185">Reference proteome</keyword>
<feature type="compositionally biased region" description="Polar residues" evidence="1">
    <location>
        <begin position="77"/>
        <end position="87"/>
    </location>
</feature>
<protein>
    <submittedName>
        <fullName evidence="2">Uncharacterized protein</fullName>
    </submittedName>
</protein>
<dbReference type="EMBL" id="PJEX01000111">
    <property type="protein sequence ID" value="TKW55109.1"/>
    <property type="molecule type" value="Genomic_DNA"/>
</dbReference>
<comment type="caution">
    <text evidence="2">The sequence shown here is derived from an EMBL/GenBank/DDBJ whole genome shotgun (WGS) entry which is preliminary data.</text>
</comment>
<evidence type="ECO:0000313" key="3">
    <source>
        <dbReference type="Proteomes" id="UP000310108"/>
    </source>
</evidence>
<feature type="compositionally biased region" description="Low complexity" evidence="1">
    <location>
        <begin position="28"/>
        <end position="52"/>
    </location>
</feature>
<dbReference type="AlphaFoldDB" id="A0A4U6XI30"/>
<reference evidence="2 3" key="1">
    <citation type="journal article" date="2019" name="PLoS ONE">
        <title>Comparative genome analysis indicates high evolutionary potential of pathogenicity genes in Colletotrichum tanaceti.</title>
        <authorList>
            <person name="Lelwala R.V."/>
            <person name="Korhonen P.K."/>
            <person name="Young N.D."/>
            <person name="Scott J.B."/>
            <person name="Ades P.A."/>
            <person name="Gasser R.B."/>
            <person name="Taylor P.W.J."/>
        </authorList>
    </citation>
    <scope>NUCLEOTIDE SEQUENCE [LARGE SCALE GENOMIC DNA]</scope>
    <source>
        <strain evidence="2">BRIP57314</strain>
    </source>
</reference>
<proteinExistence type="predicted"/>
<evidence type="ECO:0000313" key="2">
    <source>
        <dbReference type="EMBL" id="TKW55109.1"/>
    </source>
</evidence>
<feature type="region of interest" description="Disordered" evidence="1">
    <location>
        <begin position="27"/>
        <end position="87"/>
    </location>
</feature>
<sequence length="137" mass="15090">MGRPSLDPAVKRQTDILTQPSDTVSLFTIRTSQTTPISITTNSNSNSNKIANGRSSNRDRSSKPGKHDGGTGRDQGVNDNNDTNNFVGRTAFRSSLHHTIHHRHHNTEAERTDRQPPALCLVLLSIGHMLRTYGYAS</sequence>
<gene>
    <name evidence="2" type="ORF">CTA1_6981</name>
</gene>